<proteinExistence type="predicted"/>
<dbReference type="AlphaFoldDB" id="A0A1T4NAE3"/>
<feature type="compositionally biased region" description="Basic residues" evidence="1">
    <location>
        <begin position="109"/>
        <end position="120"/>
    </location>
</feature>
<dbReference type="RefSeq" id="WP_235000814.1">
    <property type="nucleotide sequence ID" value="NZ_FUWS01000003.1"/>
</dbReference>
<accession>A0A1T4NAE3</accession>
<gene>
    <name evidence="2" type="ORF">SAMN02745673_01351</name>
</gene>
<keyword evidence="3" id="KW-1185">Reference proteome</keyword>
<sequence>MSHPRLNNPRAFRVKCAEAARVKRPPRHAFCAEKAIAALWAELSAIAARPMYRAGGSDLAVISVRRGVNVWCRNGKFIWSDLLGGTVTHPANDPAGAAALLRSTPPRRPNGHRGRALTAA</sequence>
<reference evidence="2 3" key="1">
    <citation type="submission" date="2017-02" db="EMBL/GenBank/DDBJ databases">
        <authorList>
            <person name="Peterson S.W."/>
        </authorList>
    </citation>
    <scope>NUCLEOTIDE SEQUENCE [LARGE SCALE GENOMIC DNA]</scope>
    <source>
        <strain evidence="2 3">DSM 45154</strain>
    </source>
</reference>
<evidence type="ECO:0000313" key="2">
    <source>
        <dbReference type="EMBL" id="SJZ76065.1"/>
    </source>
</evidence>
<protein>
    <submittedName>
        <fullName evidence="2">Uncharacterized protein</fullName>
    </submittedName>
</protein>
<dbReference type="EMBL" id="FUWS01000003">
    <property type="protein sequence ID" value="SJZ76065.1"/>
    <property type="molecule type" value="Genomic_DNA"/>
</dbReference>
<organism evidence="2 3">
    <name type="scientific">Marinactinospora thermotolerans DSM 45154</name>
    <dbReference type="NCBI Taxonomy" id="1122192"/>
    <lineage>
        <taxon>Bacteria</taxon>
        <taxon>Bacillati</taxon>
        <taxon>Actinomycetota</taxon>
        <taxon>Actinomycetes</taxon>
        <taxon>Streptosporangiales</taxon>
        <taxon>Nocardiopsidaceae</taxon>
        <taxon>Marinactinospora</taxon>
    </lineage>
</organism>
<evidence type="ECO:0000256" key="1">
    <source>
        <dbReference type="SAM" id="MobiDB-lite"/>
    </source>
</evidence>
<evidence type="ECO:0000313" key="3">
    <source>
        <dbReference type="Proteomes" id="UP000190637"/>
    </source>
</evidence>
<dbReference type="Proteomes" id="UP000190637">
    <property type="component" value="Unassembled WGS sequence"/>
</dbReference>
<feature type="region of interest" description="Disordered" evidence="1">
    <location>
        <begin position="96"/>
        <end position="120"/>
    </location>
</feature>
<name>A0A1T4NAE3_9ACTN</name>